<keyword evidence="4" id="KW-1185">Reference proteome</keyword>
<dbReference type="InterPro" id="IPR032816">
    <property type="entry name" value="VTT_dom"/>
</dbReference>
<feature type="transmembrane region" description="Helical" evidence="1">
    <location>
        <begin position="57"/>
        <end position="79"/>
    </location>
</feature>
<proteinExistence type="predicted"/>
<feature type="transmembrane region" description="Helical" evidence="1">
    <location>
        <begin position="111"/>
        <end position="131"/>
    </location>
</feature>
<dbReference type="Pfam" id="PF09335">
    <property type="entry name" value="VTT_dom"/>
    <property type="match status" value="1"/>
</dbReference>
<reference evidence="4" key="1">
    <citation type="journal article" date="2019" name="Int. J. Syst. Evol. Microbiol.">
        <title>The Global Catalogue of Microorganisms (GCM) 10K type strain sequencing project: providing services to taxonomists for standard genome sequencing and annotation.</title>
        <authorList>
            <consortium name="The Broad Institute Genomics Platform"/>
            <consortium name="The Broad Institute Genome Sequencing Center for Infectious Disease"/>
            <person name="Wu L."/>
            <person name="Ma J."/>
        </authorList>
    </citation>
    <scope>NUCLEOTIDE SEQUENCE [LARGE SCALE GENOMIC DNA]</scope>
    <source>
        <strain evidence="4">JCM 17563</strain>
    </source>
</reference>
<dbReference type="EMBL" id="BAABBQ010000001">
    <property type="protein sequence ID" value="GAA4015765.1"/>
    <property type="molecule type" value="Genomic_DNA"/>
</dbReference>
<comment type="caution">
    <text evidence="3">The sequence shown here is derived from an EMBL/GenBank/DDBJ whole genome shotgun (WGS) entry which is preliminary data.</text>
</comment>
<feature type="domain" description="VTT" evidence="2">
    <location>
        <begin position="46"/>
        <end position="153"/>
    </location>
</feature>
<feature type="transmembrane region" description="Helical" evidence="1">
    <location>
        <begin position="137"/>
        <end position="160"/>
    </location>
</feature>
<dbReference type="RefSeq" id="WP_344706594.1">
    <property type="nucleotide sequence ID" value="NZ_BAABBQ010000001.1"/>
</dbReference>
<keyword evidence="1" id="KW-0812">Transmembrane</keyword>
<accession>A0ABP7SS29</accession>
<evidence type="ECO:0000313" key="3">
    <source>
        <dbReference type="EMBL" id="GAA4015765.1"/>
    </source>
</evidence>
<evidence type="ECO:0000256" key="1">
    <source>
        <dbReference type="SAM" id="Phobius"/>
    </source>
</evidence>
<dbReference type="Proteomes" id="UP001500235">
    <property type="component" value="Unassembled WGS sequence"/>
</dbReference>
<keyword evidence="1" id="KW-1133">Transmembrane helix</keyword>
<feature type="transmembrane region" description="Helical" evidence="1">
    <location>
        <begin position="21"/>
        <end position="45"/>
    </location>
</feature>
<gene>
    <name evidence="3" type="ORF">GCM10022280_13220</name>
</gene>
<keyword evidence="1" id="KW-0472">Membrane</keyword>
<evidence type="ECO:0000313" key="4">
    <source>
        <dbReference type="Proteomes" id="UP001500235"/>
    </source>
</evidence>
<organism evidence="3 4">
    <name type="scientific">Sphingomonas swuensis</name>
    <dbReference type="NCBI Taxonomy" id="977800"/>
    <lineage>
        <taxon>Bacteria</taxon>
        <taxon>Pseudomonadati</taxon>
        <taxon>Pseudomonadota</taxon>
        <taxon>Alphaproteobacteria</taxon>
        <taxon>Sphingomonadales</taxon>
        <taxon>Sphingomonadaceae</taxon>
        <taxon>Sphingomonas</taxon>
    </lineage>
</organism>
<name>A0ABP7SS29_9SPHN</name>
<evidence type="ECO:0000259" key="2">
    <source>
        <dbReference type="Pfam" id="PF09335"/>
    </source>
</evidence>
<protein>
    <recommendedName>
        <fullName evidence="2">VTT domain-containing protein</fullName>
    </recommendedName>
</protein>
<sequence length="161" mass="16375">MEWIVSLQGEIAPLLPMIGGLVGGALLMFLLTTMLTACSIPGVLIPMSLTGGILLGPWLAVLTVAGGALTGSLFLFALTRRFGADRLRRRFGSRLAPLEERLTRFGPYAVVALRVAGAPGPLITAGAALTAMRVPAFALATLAGLLPSVVLAAAGAGAIIG</sequence>